<keyword evidence="6" id="KW-1185">Reference proteome</keyword>
<dbReference type="InterPro" id="IPR003439">
    <property type="entry name" value="ABC_transporter-like_ATP-bd"/>
</dbReference>
<comment type="caution">
    <text evidence="5">The sequence shown here is derived from an EMBL/GenBank/DDBJ whole genome shotgun (WGS) entry which is preliminary data.</text>
</comment>
<accession>A0A2U2CI96</accession>
<dbReference type="EMBL" id="QEYD01000001">
    <property type="protein sequence ID" value="PWE31561.1"/>
    <property type="molecule type" value="Genomic_DNA"/>
</dbReference>
<dbReference type="PROSITE" id="PS50893">
    <property type="entry name" value="ABC_TRANSPORTER_2"/>
    <property type="match status" value="1"/>
</dbReference>
<keyword evidence="1" id="KW-0813">Transport</keyword>
<dbReference type="PANTHER" id="PTHR45772:SF9">
    <property type="entry name" value="CONSERVED COMPONENT OF ABC TRANSPORTER FOR NATURAL AMINO ACIDS"/>
    <property type="match status" value="1"/>
</dbReference>
<dbReference type="SMART" id="SM00382">
    <property type="entry name" value="AAA"/>
    <property type="match status" value="1"/>
</dbReference>
<feature type="domain" description="ABC transporter" evidence="4">
    <location>
        <begin position="6"/>
        <end position="240"/>
    </location>
</feature>
<sequence>MSRTILEARNVTKRFGGLVAVSDVSFDVTEHEVMGIIGPNGSGKSTMINMISGSFAPSSGSIRLRGAELAGKPAHKVARLGVGRTFQLVRLLPELSVIENVMAGAAFGHRRRWGHEAEHFARSLLERLGLGQATGMPVSALTYIDTKRVELARALAGDPKVLLLDEWLAGLNPTELSTGIALIRSLREEGRTIILVEHVMDAIRSLCDRCVVMSSGAKIAEGTPAEVLSDREVIRAYLGDGDA</sequence>
<dbReference type="InterPro" id="IPR027417">
    <property type="entry name" value="P-loop_NTPase"/>
</dbReference>
<dbReference type="Proteomes" id="UP000244940">
    <property type="component" value="Unassembled WGS sequence"/>
</dbReference>
<protein>
    <submittedName>
        <fullName evidence="5">ABC transporter ATP-binding protein</fullName>
    </submittedName>
</protein>
<dbReference type="Pfam" id="PF00005">
    <property type="entry name" value="ABC_tran"/>
    <property type="match status" value="1"/>
</dbReference>
<reference evidence="5 6" key="1">
    <citation type="submission" date="2018-05" db="EMBL/GenBank/DDBJ databases">
        <title>Pararhodobacter marina sp. nov., isolated from deep-sea water of the Indian Ocean.</title>
        <authorList>
            <person name="Lai Q.Sr."/>
            <person name="Liu X."/>
            <person name="Shao Z."/>
        </authorList>
    </citation>
    <scope>NUCLEOTIDE SEQUENCE [LARGE SCALE GENOMIC DNA]</scope>
    <source>
        <strain evidence="5 6">CIC4N-9</strain>
    </source>
</reference>
<dbReference type="RefSeq" id="WP_109531362.1">
    <property type="nucleotide sequence ID" value="NZ_QEYD01000001.1"/>
</dbReference>
<dbReference type="Gene3D" id="3.40.50.300">
    <property type="entry name" value="P-loop containing nucleotide triphosphate hydrolases"/>
    <property type="match status" value="1"/>
</dbReference>
<proteinExistence type="predicted"/>
<dbReference type="InterPro" id="IPR051120">
    <property type="entry name" value="ABC_AA/LPS_Transport"/>
</dbReference>
<evidence type="ECO:0000256" key="3">
    <source>
        <dbReference type="ARBA" id="ARBA00022840"/>
    </source>
</evidence>
<keyword evidence="2" id="KW-0547">Nucleotide-binding</keyword>
<dbReference type="CDD" id="cd03219">
    <property type="entry name" value="ABC_Mj1267_LivG_branched"/>
    <property type="match status" value="1"/>
</dbReference>
<dbReference type="GO" id="GO:0016887">
    <property type="term" value="F:ATP hydrolysis activity"/>
    <property type="evidence" value="ECO:0007669"/>
    <property type="project" value="InterPro"/>
</dbReference>
<dbReference type="PANTHER" id="PTHR45772">
    <property type="entry name" value="CONSERVED COMPONENT OF ABC TRANSPORTER FOR NATURAL AMINO ACIDS-RELATED"/>
    <property type="match status" value="1"/>
</dbReference>
<dbReference type="AlphaFoldDB" id="A0A2U2CI96"/>
<dbReference type="SUPFAM" id="SSF52540">
    <property type="entry name" value="P-loop containing nucleoside triphosphate hydrolases"/>
    <property type="match status" value="1"/>
</dbReference>
<dbReference type="Pfam" id="PF12399">
    <property type="entry name" value="BCA_ABC_TP_C"/>
    <property type="match status" value="1"/>
</dbReference>
<dbReference type="GeneID" id="94363388"/>
<organism evidence="5 6">
    <name type="scientific">Pararhodobacter marinus</name>
    <dbReference type="NCBI Taxonomy" id="2184063"/>
    <lineage>
        <taxon>Bacteria</taxon>
        <taxon>Pseudomonadati</taxon>
        <taxon>Pseudomonadota</taxon>
        <taxon>Alphaproteobacteria</taxon>
        <taxon>Rhodobacterales</taxon>
        <taxon>Paracoccaceae</taxon>
        <taxon>Pararhodobacter</taxon>
    </lineage>
</organism>
<dbReference type="InterPro" id="IPR003593">
    <property type="entry name" value="AAA+_ATPase"/>
</dbReference>
<evidence type="ECO:0000313" key="6">
    <source>
        <dbReference type="Proteomes" id="UP000244940"/>
    </source>
</evidence>
<dbReference type="InterPro" id="IPR032823">
    <property type="entry name" value="BCA_ABC_TP_C"/>
</dbReference>
<dbReference type="GO" id="GO:0005524">
    <property type="term" value="F:ATP binding"/>
    <property type="evidence" value="ECO:0007669"/>
    <property type="project" value="UniProtKB-KW"/>
</dbReference>
<evidence type="ECO:0000256" key="2">
    <source>
        <dbReference type="ARBA" id="ARBA00022741"/>
    </source>
</evidence>
<name>A0A2U2CI96_9RHOB</name>
<dbReference type="OrthoDB" id="9806149at2"/>
<evidence type="ECO:0000313" key="5">
    <source>
        <dbReference type="EMBL" id="PWE31561.1"/>
    </source>
</evidence>
<dbReference type="GO" id="GO:0005886">
    <property type="term" value="C:plasma membrane"/>
    <property type="evidence" value="ECO:0007669"/>
    <property type="project" value="TreeGrafter"/>
</dbReference>
<evidence type="ECO:0000259" key="4">
    <source>
        <dbReference type="PROSITE" id="PS50893"/>
    </source>
</evidence>
<evidence type="ECO:0000256" key="1">
    <source>
        <dbReference type="ARBA" id="ARBA00022448"/>
    </source>
</evidence>
<keyword evidence="3 5" id="KW-0067">ATP-binding</keyword>
<gene>
    <name evidence="5" type="ORF">C4N9_00660</name>
</gene>